<keyword evidence="2" id="KW-0472">Membrane</keyword>
<feature type="transmembrane region" description="Helical" evidence="2">
    <location>
        <begin position="74"/>
        <end position="95"/>
    </location>
</feature>
<name>A0A1N6VYI2_9PSED</name>
<keyword evidence="1" id="KW-0175">Coiled coil</keyword>
<organism evidence="3 4">
    <name type="scientific">Pseudomonas flexibilis</name>
    <dbReference type="NCBI Taxonomy" id="706570"/>
    <lineage>
        <taxon>Bacteria</taxon>
        <taxon>Pseudomonadati</taxon>
        <taxon>Pseudomonadota</taxon>
        <taxon>Gammaproteobacteria</taxon>
        <taxon>Pseudomonadales</taxon>
        <taxon>Pseudomonadaceae</taxon>
        <taxon>Pseudomonas</taxon>
    </lineage>
</organism>
<protein>
    <submittedName>
        <fullName evidence="3">Uncharacterized protein</fullName>
    </submittedName>
</protein>
<dbReference type="AlphaFoldDB" id="A0A1N6VYI2"/>
<sequence>MRAYTMPAWARWVLLIIAVALGSVTALSVSTAVGALIADPLLSRVYAGAAVLLDAYKYLAWPIALGLSGAGRKGYAFLMIATALVLGAVSAWATYDRALTAVLTDQARKVAIVEQRIADLQTVRADALTRLATLDDEARSIGEQARQLRERDIVTKAQLLENAALPRIAAQREQALLRLDRVSLELTELRSQPQAAAGLTELLAMVLCGFFALALEVVPALIGAVLRLSAPLATASATPVAQVPATPVMRPATADAGPVATAATPVAVESATDEALLQTIREMAQGAPPGTALTVRDVAASARVGTHRATKLLRAAVELGELRKTTSGYVTA</sequence>
<dbReference type="Proteomes" id="UP000186079">
    <property type="component" value="Unassembled WGS sequence"/>
</dbReference>
<dbReference type="EMBL" id="FTMC01000010">
    <property type="protein sequence ID" value="SIQ82815.1"/>
    <property type="molecule type" value="Genomic_DNA"/>
</dbReference>
<gene>
    <name evidence="3" type="ORF">SAMN05421672_110148</name>
</gene>
<keyword evidence="2" id="KW-1133">Transmembrane helix</keyword>
<evidence type="ECO:0000313" key="3">
    <source>
        <dbReference type="EMBL" id="SIQ82815.1"/>
    </source>
</evidence>
<keyword evidence="2" id="KW-0812">Transmembrane</keyword>
<evidence type="ECO:0000256" key="1">
    <source>
        <dbReference type="SAM" id="Coils"/>
    </source>
</evidence>
<evidence type="ECO:0000313" key="4">
    <source>
        <dbReference type="Proteomes" id="UP000186079"/>
    </source>
</evidence>
<accession>A0A1N6VYI2</accession>
<reference evidence="3 4" key="1">
    <citation type="submission" date="2017-01" db="EMBL/GenBank/DDBJ databases">
        <authorList>
            <person name="Mah S.A."/>
            <person name="Swanson W.J."/>
            <person name="Moy G.W."/>
            <person name="Vacquier V.D."/>
        </authorList>
    </citation>
    <scope>NUCLEOTIDE SEQUENCE [LARGE SCALE GENOMIC DNA]</scope>
    <source>
        <strain evidence="3 4">ATCC 29606</strain>
    </source>
</reference>
<feature type="transmembrane region" description="Helical" evidence="2">
    <location>
        <begin position="45"/>
        <end position="67"/>
    </location>
</feature>
<evidence type="ECO:0000256" key="2">
    <source>
        <dbReference type="SAM" id="Phobius"/>
    </source>
</evidence>
<proteinExistence type="predicted"/>
<feature type="transmembrane region" description="Helical" evidence="2">
    <location>
        <begin position="202"/>
        <end position="226"/>
    </location>
</feature>
<feature type="coiled-coil region" evidence="1">
    <location>
        <begin position="131"/>
        <end position="192"/>
    </location>
</feature>